<dbReference type="EMBL" id="KQ999881">
    <property type="protein sequence ID" value="KZV40710.1"/>
    <property type="molecule type" value="Genomic_DNA"/>
</dbReference>
<evidence type="ECO:0000313" key="1">
    <source>
        <dbReference type="EMBL" id="KZV40710.1"/>
    </source>
</evidence>
<name>A0A2Z7C7U5_9LAMI</name>
<sequence>MLTIGFSDLKDLIFLLVFKFEVERIRCGLLVTIRWLGTDSSGSRGLGKIVFEYELLWVPRWIDEYVGKGCLEDIRFEVYRLEKVSH</sequence>
<keyword evidence="2" id="KW-1185">Reference proteome</keyword>
<gene>
    <name evidence="1" type="ORF">F511_32548</name>
</gene>
<dbReference type="Proteomes" id="UP000250235">
    <property type="component" value="Unassembled WGS sequence"/>
</dbReference>
<protein>
    <submittedName>
        <fullName evidence="1">Uncharacterized protein</fullName>
    </submittedName>
</protein>
<evidence type="ECO:0000313" key="2">
    <source>
        <dbReference type="Proteomes" id="UP000250235"/>
    </source>
</evidence>
<proteinExistence type="predicted"/>
<dbReference type="AlphaFoldDB" id="A0A2Z7C7U5"/>
<organism evidence="1 2">
    <name type="scientific">Dorcoceras hygrometricum</name>
    <dbReference type="NCBI Taxonomy" id="472368"/>
    <lineage>
        <taxon>Eukaryota</taxon>
        <taxon>Viridiplantae</taxon>
        <taxon>Streptophyta</taxon>
        <taxon>Embryophyta</taxon>
        <taxon>Tracheophyta</taxon>
        <taxon>Spermatophyta</taxon>
        <taxon>Magnoliopsida</taxon>
        <taxon>eudicotyledons</taxon>
        <taxon>Gunneridae</taxon>
        <taxon>Pentapetalae</taxon>
        <taxon>asterids</taxon>
        <taxon>lamiids</taxon>
        <taxon>Lamiales</taxon>
        <taxon>Gesneriaceae</taxon>
        <taxon>Didymocarpoideae</taxon>
        <taxon>Trichosporeae</taxon>
        <taxon>Loxocarpinae</taxon>
        <taxon>Dorcoceras</taxon>
    </lineage>
</organism>
<reference evidence="1 2" key="1">
    <citation type="journal article" date="2015" name="Proc. Natl. Acad. Sci. U.S.A.">
        <title>The resurrection genome of Boea hygrometrica: A blueprint for survival of dehydration.</title>
        <authorList>
            <person name="Xiao L."/>
            <person name="Yang G."/>
            <person name="Zhang L."/>
            <person name="Yang X."/>
            <person name="Zhao S."/>
            <person name="Ji Z."/>
            <person name="Zhou Q."/>
            <person name="Hu M."/>
            <person name="Wang Y."/>
            <person name="Chen M."/>
            <person name="Xu Y."/>
            <person name="Jin H."/>
            <person name="Xiao X."/>
            <person name="Hu G."/>
            <person name="Bao F."/>
            <person name="Hu Y."/>
            <person name="Wan P."/>
            <person name="Li L."/>
            <person name="Deng X."/>
            <person name="Kuang T."/>
            <person name="Xiang C."/>
            <person name="Zhu J.K."/>
            <person name="Oliver M.J."/>
            <person name="He Y."/>
        </authorList>
    </citation>
    <scope>NUCLEOTIDE SEQUENCE [LARGE SCALE GENOMIC DNA]</scope>
    <source>
        <strain evidence="2">cv. XS01</strain>
    </source>
</reference>
<accession>A0A2Z7C7U5</accession>